<name>A0A1Q2HVS2_9CORY</name>
<dbReference type="InterPro" id="IPR004840">
    <property type="entry name" value="Amino_acid_permease_CS"/>
</dbReference>
<evidence type="ECO:0000256" key="2">
    <source>
        <dbReference type="ARBA" id="ARBA00008583"/>
    </source>
</evidence>
<reference evidence="11 12" key="1">
    <citation type="submission" date="2016-12" db="EMBL/GenBank/DDBJ databases">
        <authorList>
            <person name="Song W.-J."/>
            <person name="Kurnit D.M."/>
        </authorList>
    </citation>
    <scope>NUCLEOTIDE SEQUENCE [LARGE SCALE GENOMIC DNA]</scope>
    <source>
        <strain evidence="11 12">DSM 30827</strain>
    </source>
</reference>
<feature type="transmembrane region" description="Helical" evidence="9">
    <location>
        <begin position="303"/>
        <end position="322"/>
    </location>
</feature>
<keyword evidence="5" id="KW-0029">Amino-acid transport</keyword>
<accession>A0A1Q2HVS2</accession>
<evidence type="ECO:0000256" key="8">
    <source>
        <dbReference type="SAM" id="MobiDB-lite"/>
    </source>
</evidence>
<evidence type="ECO:0000256" key="6">
    <source>
        <dbReference type="ARBA" id="ARBA00022989"/>
    </source>
</evidence>
<feature type="transmembrane region" description="Helical" evidence="9">
    <location>
        <begin position="446"/>
        <end position="463"/>
    </location>
</feature>
<feature type="transmembrane region" description="Helical" evidence="9">
    <location>
        <begin position="66"/>
        <end position="85"/>
    </location>
</feature>
<dbReference type="InterPro" id="IPR004841">
    <property type="entry name" value="AA-permease/SLC12A_dom"/>
</dbReference>
<feature type="transmembrane region" description="Helical" evidence="9">
    <location>
        <begin position="174"/>
        <end position="197"/>
    </location>
</feature>
<evidence type="ECO:0000256" key="1">
    <source>
        <dbReference type="ARBA" id="ARBA00004141"/>
    </source>
</evidence>
<evidence type="ECO:0000256" key="9">
    <source>
        <dbReference type="SAM" id="Phobius"/>
    </source>
</evidence>
<feature type="compositionally biased region" description="Low complexity" evidence="8">
    <location>
        <begin position="473"/>
        <end position="483"/>
    </location>
</feature>
<keyword evidence="7 9" id="KW-0472">Membrane</keyword>
<feature type="compositionally biased region" description="Basic and acidic residues" evidence="8">
    <location>
        <begin position="484"/>
        <end position="493"/>
    </location>
</feature>
<keyword evidence="3" id="KW-0813">Transport</keyword>
<dbReference type="PANTHER" id="PTHR43495">
    <property type="entry name" value="GABA PERMEASE"/>
    <property type="match status" value="1"/>
</dbReference>
<evidence type="ECO:0000256" key="5">
    <source>
        <dbReference type="ARBA" id="ARBA00022970"/>
    </source>
</evidence>
<evidence type="ECO:0000256" key="4">
    <source>
        <dbReference type="ARBA" id="ARBA00022692"/>
    </source>
</evidence>
<dbReference type="GO" id="GO:0016020">
    <property type="term" value="C:membrane"/>
    <property type="evidence" value="ECO:0007669"/>
    <property type="project" value="UniProtKB-SubCell"/>
</dbReference>
<feature type="compositionally biased region" description="Polar residues" evidence="8">
    <location>
        <begin position="1"/>
        <end position="14"/>
    </location>
</feature>
<dbReference type="PANTHER" id="PTHR43495:SF5">
    <property type="entry name" value="GAMMA-AMINOBUTYRIC ACID PERMEASE"/>
    <property type="match status" value="1"/>
</dbReference>
<feature type="region of interest" description="Disordered" evidence="8">
    <location>
        <begin position="473"/>
        <end position="493"/>
    </location>
</feature>
<gene>
    <name evidence="11" type="primary">gabP1</name>
    <name evidence="11" type="ORF">CGLAU_04885</name>
</gene>
<keyword evidence="4 9" id="KW-0812">Transmembrane</keyword>
<dbReference type="FunFam" id="1.20.1740.10:FF:000001">
    <property type="entry name" value="Amino acid permease"/>
    <property type="match status" value="1"/>
</dbReference>
<evidence type="ECO:0000313" key="11">
    <source>
        <dbReference type="EMBL" id="AQQ14951.1"/>
    </source>
</evidence>
<feature type="transmembrane region" description="Helical" evidence="9">
    <location>
        <begin position="39"/>
        <end position="60"/>
    </location>
</feature>
<feature type="transmembrane region" description="Helical" evidence="9">
    <location>
        <begin position="145"/>
        <end position="162"/>
    </location>
</feature>
<dbReference type="EMBL" id="CP019688">
    <property type="protein sequence ID" value="AQQ14951.1"/>
    <property type="molecule type" value="Genomic_DNA"/>
</dbReference>
<protein>
    <submittedName>
        <fullName evidence="11">GABA permease</fullName>
    </submittedName>
</protein>
<dbReference type="AlphaFoldDB" id="A0A1Q2HVS2"/>
<dbReference type="PROSITE" id="PS00218">
    <property type="entry name" value="AMINO_ACID_PERMEASE_1"/>
    <property type="match status" value="1"/>
</dbReference>
<dbReference type="PIRSF" id="PIRSF006060">
    <property type="entry name" value="AA_transporter"/>
    <property type="match status" value="1"/>
</dbReference>
<evidence type="ECO:0000256" key="7">
    <source>
        <dbReference type="ARBA" id="ARBA00023136"/>
    </source>
</evidence>
<feature type="transmembrane region" description="Helical" evidence="9">
    <location>
        <begin position="106"/>
        <end position="125"/>
    </location>
</feature>
<feature type="transmembrane region" description="Helical" evidence="9">
    <location>
        <begin position="381"/>
        <end position="401"/>
    </location>
</feature>
<feature type="transmembrane region" description="Helical" evidence="9">
    <location>
        <begin position="422"/>
        <end position="440"/>
    </location>
</feature>
<proteinExistence type="inferred from homology"/>
<comment type="similarity">
    <text evidence="2">Belongs to the amino acid-polyamine-organocation (APC) superfamily. Amino acid transporter (AAT) (TC 2.A.3.1) family.</text>
</comment>
<feature type="transmembrane region" description="Helical" evidence="9">
    <location>
        <begin position="217"/>
        <end position="243"/>
    </location>
</feature>
<evidence type="ECO:0000259" key="10">
    <source>
        <dbReference type="Pfam" id="PF00324"/>
    </source>
</evidence>
<dbReference type="GO" id="GO:0055085">
    <property type="term" value="P:transmembrane transport"/>
    <property type="evidence" value="ECO:0007669"/>
    <property type="project" value="InterPro"/>
</dbReference>
<dbReference type="GO" id="GO:0006865">
    <property type="term" value="P:amino acid transport"/>
    <property type="evidence" value="ECO:0007669"/>
    <property type="project" value="UniProtKB-KW"/>
</dbReference>
<organism evidence="11 12">
    <name type="scientific">Corynebacterium glaucum</name>
    <dbReference type="NCBI Taxonomy" id="187491"/>
    <lineage>
        <taxon>Bacteria</taxon>
        <taxon>Bacillati</taxon>
        <taxon>Actinomycetota</taxon>
        <taxon>Actinomycetes</taxon>
        <taxon>Mycobacteriales</taxon>
        <taxon>Corynebacteriaceae</taxon>
        <taxon>Corynebacterium</taxon>
    </lineage>
</organism>
<dbReference type="Pfam" id="PF00324">
    <property type="entry name" value="AA_permease"/>
    <property type="match status" value="1"/>
</dbReference>
<feature type="domain" description="Amino acid permease/ SLC12A" evidence="10">
    <location>
        <begin position="38"/>
        <end position="463"/>
    </location>
</feature>
<feature type="region of interest" description="Disordered" evidence="8">
    <location>
        <begin position="1"/>
        <end position="28"/>
    </location>
</feature>
<dbReference type="Proteomes" id="UP000217209">
    <property type="component" value="Chromosome"/>
</dbReference>
<dbReference type="KEGG" id="cgv:CGLAU_04885"/>
<keyword evidence="6 9" id="KW-1133">Transmembrane helix</keyword>
<feature type="transmembrane region" description="Helical" evidence="9">
    <location>
        <begin position="264"/>
        <end position="283"/>
    </location>
</feature>
<keyword evidence="12" id="KW-1185">Reference proteome</keyword>
<comment type="subcellular location">
    <subcellularLocation>
        <location evidence="1">Membrane</location>
        <topology evidence="1">Multi-pass membrane protein</topology>
    </subcellularLocation>
</comment>
<evidence type="ECO:0000256" key="3">
    <source>
        <dbReference type="ARBA" id="ARBA00022448"/>
    </source>
</evidence>
<feature type="transmembrane region" description="Helical" evidence="9">
    <location>
        <begin position="354"/>
        <end position="375"/>
    </location>
</feature>
<dbReference type="Gene3D" id="1.20.1740.10">
    <property type="entry name" value="Amino acid/polyamine transporter I"/>
    <property type="match status" value="1"/>
</dbReference>
<sequence>MSGSSITPASNQPTHGGADTHGSADAASELGSGLKSRHLTLMGLGTAVGAGLFLGVGVGIRAAGPAILIAYVIAGAIVISVMRMLGEMAAARPSSGSFATYGRQAFGHWAGFLLGWIYWFLLIMACGAEITGASAIMAGWFDVPQWLPALIVVSILTAVNLAQVKGFGEFEYWFAMIKIVVILAFLVIGTALWLGLLPASGFVGFDNVRESGFAPNGLTGIAAGLLAVAFAFGGIEVVTIAAAESENPAESVKRAVNSIIWRIALFYVGSVVIIILLLPFAQIDGADTAAESPFTQVLDMANIPGAAGFMEAVIVLALLSAFNAQIYGTSRLAYQQALEGDAPRWMAKTNANAVPTNSVLVSVFFAFVAVGLQWWNPPGMIDFIMAATGGCLIVTWIMITLSYIKLHPEIQGSAVQVRGASWVPWVTLVALLGLTGLMLFDDSSRSQVIAVSVLSAILIALSFTTRNTPPLAPANSAANSATRAHAETPKTVL</sequence>
<evidence type="ECO:0000313" key="12">
    <source>
        <dbReference type="Proteomes" id="UP000217209"/>
    </source>
</evidence>